<reference evidence="3" key="1">
    <citation type="submission" date="2022-07" db="EMBL/GenBank/DDBJ databases">
        <title>Parvularcula maris sp. nov., an algicidal bacterium isolated from seawater.</title>
        <authorList>
            <person name="Li F."/>
        </authorList>
    </citation>
    <scope>NUCLEOTIDE SEQUENCE</scope>
    <source>
        <strain evidence="3">BGMRC 0090</strain>
    </source>
</reference>
<dbReference type="RefSeq" id="WP_256618495.1">
    <property type="nucleotide sequence ID" value="NZ_JANIBC010000002.1"/>
</dbReference>
<keyword evidence="4" id="KW-1185">Reference proteome</keyword>
<dbReference type="AlphaFoldDB" id="A0A9X2L811"/>
<gene>
    <name evidence="3" type="ORF">NOG11_04525</name>
</gene>
<accession>A0A9X2L811</accession>
<evidence type="ECO:0000256" key="2">
    <source>
        <dbReference type="SAM" id="SignalP"/>
    </source>
</evidence>
<protein>
    <submittedName>
        <fullName evidence="3">VPLPA-CTERM sorting domain-containing protein</fullName>
    </submittedName>
</protein>
<keyword evidence="2" id="KW-0732">Signal</keyword>
<evidence type="ECO:0000313" key="4">
    <source>
        <dbReference type="Proteomes" id="UP001142610"/>
    </source>
</evidence>
<feature type="signal peptide" evidence="2">
    <location>
        <begin position="1"/>
        <end position="21"/>
    </location>
</feature>
<feature type="chain" id="PRO_5040790860" evidence="2">
    <location>
        <begin position="22"/>
        <end position="241"/>
    </location>
</feature>
<feature type="transmembrane region" description="Helical" evidence="1">
    <location>
        <begin position="215"/>
        <end position="234"/>
    </location>
</feature>
<comment type="caution">
    <text evidence="3">The sequence shown here is derived from an EMBL/GenBank/DDBJ whole genome shotgun (WGS) entry which is preliminary data.</text>
</comment>
<keyword evidence="1" id="KW-1133">Transmembrane helix</keyword>
<dbReference type="Proteomes" id="UP001142610">
    <property type="component" value="Unassembled WGS sequence"/>
</dbReference>
<proteinExistence type="predicted"/>
<evidence type="ECO:0000313" key="3">
    <source>
        <dbReference type="EMBL" id="MCQ8184646.1"/>
    </source>
</evidence>
<keyword evidence="1" id="KW-0472">Membrane</keyword>
<keyword evidence="1" id="KW-0812">Transmembrane</keyword>
<dbReference type="EMBL" id="JANIBC010000002">
    <property type="protein sequence ID" value="MCQ8184646.1"/>
    <property type="molecule type" value="Genomic_DNA"/>
</dbReference>
<evidence type="ECO:0000256" key="1">
    <source>
        <dbReference type="SAM" id="Phobius"/>
    </source>
</evidence>
<name>A0A9X2L811_9PROT</name>
<sequence length="241" mass="26474">MIRKLTISTFCSLATLSSVHAATVYTDRDSYVSAVDPNGAQDFNTIDELPFHSEDASVGIFTFRETGLYSVHNGETLTSLVQNPLPWENYQVDGTSFVHMTAGQMDPQTYVAPRIDFTLPLSAFGADFRGIGNLGDNFVTDKKTSLDFYDAADDLIASIDLTMPGGELLYQFWGVDFGAAIASYMIIENPTRWFDVFATDNFTYRFDPLLIDSEVPVPAALPLFIGAAALFGAARRRSTVV</sequence>
<organism evidence="3 4">
    <name type="scientific">Parvularcula maris</name>
    <dbReference type="NCBI Taxonomy" id="2965077"/>
    <lineage>
        <taxon>Bacteria</taxon>
        <taxon>Pseudomonadati</taxon>
        <taxon>Pseudomonadota</taxon>
        <taxon>Alphaproteobacteria</taxon>
        <taxon>Parvularculales</taxon>
        <taxon>Parvularculaceae</taxon>
        <taxon>Parvularcula</taxon>
    </lineage>
</organism>